<reference evidence="8" key="2">
    <citation type="submission" date="2014-06" db="EMBL/GenBank/DDBJ databases">
        <title>The complete genome of Blastobotrys (Arxula) adeninivorans LS3 - a yeast of biotechnological interest.</title>
        <authorList>
            <person name="Kunze G."/>
            <person name="Gaillardin C."/>
            <person name="Czernicka M."/>
            <person name="Durrens P."/>
            <person name="Martin T."/>
            <person name="Boer E."/>
            <person name="Gabaldon T."/>
            <person name="Cruz J."/>
            <person name="Talla E."/>
            <person name="Marck C."/>
            <person name="Goffeau A."/>
            <person name="Barbe V."/>
            <person name="Baret P."/>
            <person name="Baronian K."/>
            <person name="Beier S."/>
            <person name="Bleykasten C."/>
            <person name="Bode R."/>
            <person name="Casaregola S."/>
            <person name="Despons L."/>
            <person name="Fairhead C."/>
            <person name="Giersberg M."/>
            <person name="Gierski P."/>
            <person name="Hahnel U."/>
            <person name="Hartmann A."/>
            <person name="Jankowska D."/>
            <person name="Jubin C."/>
            <person name="Jung P."/>
            <person name="Lafontaine I."/>
            <person name="Leh-Louis V."/>
            <person name="Lemaire M."/>
            <person name="Marcet-Houben M."/>
            <person name="Mascher M."/>
            <person name="Morel G."/>
            <person name="Richard G.-F."/>
            <person name="Riechen J."/>
            <person name="Sacerdot C."/>
            <person name="Sarkar A."/>
            <person name="Savel G."/>
            <person name="Schacherer J."/>
            <person name="Sherman D."/>
            <person name="Straub M.-L."/>
            <person name="Stein N."/>
            <person name="Thierry A."/>
            <person name="Trautwein-Schult A."/>
            <person name="Westhof E."/>
            <person name="Worch S."/>
            <person name="Dujon B."/>
            <person name="Souciet J.-L."/>
            <person name="Wincker P."/>
            <person name="Scholz U."/>
            <person name="Neuveglise N."/>
        </authorList>
    </citation>
    <scope>NUCLEOTIDE SEQUENCE</scope>
    <source>
        <strain evidence="8">LS3</strain>
    </source>
</reference>
<comment type="similarity">
    <text evidence="1 5">Belongs to the GDA1/CD39 NTPase family.</text>
</comment>
<gene>
    <name evidence="8" type="ORF">GNLVRS02_ARAD1D06138g</name>
</gene>
<dbReference type="GO" id="GO:0017111">
    <property type="term" value="F:ribonucleoside triphosphate phosphatase activity"/>
    <property type="evidence" value="ECO:0007669"/>
    <property type="project" value="TreeGrafter"/>
</dbReference>
<keyword evidence="7" id="KW-0472">Membrane</keyword>
<evidence type="ECO:0000256" key="3">
    <source>
        <dbReference type="PIRSR" id="PIRSR600407-1"/>
    </source>
</evidence>
<dbReference type="EMBL" id="HG937694">
    <property type="protein sequence ID" value="CDP37201.1"/>
    <property type="molecule type" value="Genomic_DNA"/>
</dbReference>
<dbReference type="PROSITE" id="PS01238">
    <property type="entry name" value="GDA1_CD39_NTPASE"/>
    <property type="match status" value="1"/>
</dbReference>
<dbReference type="GO" id="GO:0006256">
    <property type="term" value="P:UDP catabolic process"/>
    <property type="evidence" value="ECO:0007669"/>
    <property type="project" value="TreeGrafter"/>
</dbReference>
<accession>A0A060TDF5</accession>
<dbReference type="GO" id="GO:0005794">
    <property type="term" value="C:Golgi apparatus"/>
    <property type="evidence" value="ECO:0007669"/>
    <property type="project" value="TreeGrafter"/>
</dbReference>
<reference evidence="8" key="1">
    <citation type="submission" date="2014-02" db="EMBL/GenBank/DDBJ databases">
        <authorList>
            <person name="Genoscope - CEA"/>
        </authorList>
    </citation>
    <scope>NUCLEOTIDE SEQUENCE</scope>
    <source>
        <strain evidence="8">LS3</strain>
    </source>
</reference>
<dbReference type="PANTHER" id="PTHR11782:SF121">
    <property type="entry name" value="NUCLEOSIDE-DIPHOSPHATASE MIG-23"/>
    <property type="match status" value="1"/>
</dbReference>
<evidence type="ECO:0000256" key="4">
    <source>
        <dbReference type="PIRSR" id="PIRSR600407-2"/>
    </source>
</evidence>
<sequence length="572" mass="65168">MPKEGPVYADKGKPYNYIVVIDAGSSGSRVHVYHYPPLEVSNTTFPQVSKSGHKWVKKIKPGISNFADHPDEVGEGHIKKLLKYAKEIVPKSQIYRTPLYLHGTAGMRLLDEKDADKILDHACDYIQKESEFLVPDCDTHLDVIDGATEGVFGWLALNYLIGGIEEPEYHHHGKNHSTYGLLEMGGASTQVAFVPNATEREENKEKLHLVQLASVNGTRNVGYDLYSKSYLGLGIDQAMLEHQKNVKDEDPCIPRGYKGKKFSKREDDDDDSDDDDDDDDDEDDDEEEDEDYKKKEKGETVVGVGNATQCYDSMLPMAKRIEDKDRPDIDFDVNHFVGVSEFWDTTQGFEMGGEFRYGEFKDRVDDYCSRDWKDILKHEKDFKGLDKQDLLELCFKSNYLLAIVDAYGFPFNDTVPYSETLKTRDINDYLKPLLTAEKVNGVEFSWTLGRALLHASDEIGQARHHEAGIRPPGKDKFEYGANEDRPPFETPSSYIVSHSNRILGAFVFVGLLLGMVLLLLRKEGRKYYWKRMVSRLPFSEGRYQHLAGNDTRNFDIAEARDDFEVSDEEEQV</sequence>
<evidence type="ECO:0000313" key="8">
    <source>
        <dbReference type="EMBL" id="CDP37201.1"/>
    </source>
</evidence>
<dbReference type="AlphaFoldDB" id="A0A060TDF5"/>
<keyword evidence="2 5" id="KW-0378">Hydrolase</keyword>
<evidence type="ECO:0000256" key="6">
    <source>
        <dbReference type="SAM" id="MobiDB-lite"/>
    </source>
</evidence>
<protein>
    <submittedName>
        <fullName evidence="8">ARAD1D06138p</fullName>
    </submittedName>
</protein>
<feature type="transmembrane region" description="Helical" evidence="7">
    <location>
        <begin position="502"/>
        <end position="520"/>
    </location>
</feature>
<dbReference type="PhylomeDB" id="A0A060TDF5"/>
<dbReference type="GO" id="GO:0045134">
    <property type="term" value="F:UDP phosphatase activity"/>
    <property type="evidence" value="ECO:0007669"/>
    <property type="project" value="TreeGrafter"/>
</dbReference>
<dbReference type="InterPro" id="IPR000407">
    <property type="entry name" value="GDA1_CD39_NTPase"/>
</dbReference>
<evidence type="ECO:0000256" key="7">
    <source>
        <dbReference type="SAM" id="Phobius"/>
    </source>
</evidence>
<keyword evidence="7" id="KW-0812">Transmembrane</keyword>
<keyword evidence="7" id="KW-1133">Transmembrane helix</keyword>
<dbReference type="Gene3D" id="3.30.420.40">
    <property type="match status" value="1"/>
</dbReference>
<dbReference type="Gene3D" id="3.30.420.150">
    <property type="entry name" value="Exopolyphosphatase. Domain 2"/>
    <property type="match status" value="1"/>
</dbReference>
<organism evidence="8">
    <name type="scientific">Blastobotrys adeninivorans</name>
    <name type="common">Yeast</name>
    <name type="synonym">Arxula adeninivorans</name>
    <dbReference type="NCBI Taxonomy" id="409370"/>
    <lineage>
        <taxon>Eukaryota</taxon>
        <taxon>Fungi</taxon>
        <taxon>Dikarya</taxon>
        <taxon>Ascomycota</taxon>
        <taxon>Saccharomycotina</taxon>
        <taxon>Dipodascomycetes</taxon>
        <taxon>Dipodascales</taxon>
        <taxon>Trichomonascaceae</taxon>
        <taxon>Blastobotrys</taxon>
    </lineage>
</organism>
<dbReference type="GO" id="GO:0005524">
    <property type="term" value="F:ATP binding"/>
    <property type="evidence" value="ECO:0007669"/>
    <property type="project" value="UniProtKB-KW"/>
</dbReference>
<keyword evidence="4" id="KW-0067">ATP-binding</keyword>
<name>A0A060TDF5_BLAAD</name>
<dbReference type="GO" id="GO:0046036">
    <property type="term" value="P:CTP metabolic process"/>
    <property type="evidence" value="ECO:0007669"/>
    <property type="project" value="TreeGrafter"/>
</dbReference>
<dbReference type="GO" id="GO:0016020">
    <property type="term" value="C:membrane"/>
    <property type="evidence" value="ECO:0007669"/>
    <property type="project" value="TreeGrafter"/>
</dbReference>
<feature type="active site" description="Proton acceptor" evidence="3">
    <location>
        <position position="149"/>
    </location>
</feature>
<dbReference type="Pfam" id="PF01150">
    <property type="entry name" value="GDA1_CD39"/>
    <property type="match status" value="1"/>
</dbReference>
<proteinExistence type="inferred from homology"/>
<feature type="compositionally biased region" description="Acidic residues" evidence="6">
    <location>
        <begin position="267"/>
        <end position="290"/>
    </location>
</feature>
<feature type="binding site" evidence="4">
    <location>
        <begin position="186"/>
        <end position="190"/>
    </location>
    <ligand>
        <name>ATP</name>
        <dbReference type="ChEBI" id="CHEBI:30616"/>
    </ligand>
</feature>
<feature type="region of interest" description="Disordered" evidence="6">
    <location>
        <begin position="246"/>
        <end position="298"/>
    </location>
</feature>
<evidence type="ECO:0000256" key="1">
    <source>
        <dbReference type="ARBA" id="ARBA00009283"/>
    </source>
</evidence>
<dbReference type="GO" id="GO:0004382">
    <property type="term" value="F:GDP phosphatase activity"/>
    <property type="evidence" value="ECO:0007669"/>
    <property type="project" value="TreeGrafter"/>
</dbReference>
<keyword evidence="4" id="KW-0547">Nucleotide-binding</keyword>
<dbReference type="PANTHER" id="PTHR11782">
    <property type="entry name" value="ADENOSINE/GUANOSINE DIPHOSPHATASE"/>
    <property type="match status" value="1"/>
</dbReference>
<evidence type="ECO:0000256" key="2">
    <source>
        <dbReference type="ARBA" id="ARBA00022801"/>
    </source>
</evidence>
<evidence type="ECO:0000256" key="5">
    <source>
        <dbReference type="RuleBase" id="RU003833"/>
    </source>
</evidence>